<dbReference type="EMBL" id="JACHLE010000001">
    <property type="protein sequence ID" value="MBB4805247.1"/>
    <property type="molecule type" value="Genomic_DNA"/>
</dbReference>
<evidence type="ECO:0000313" key="1">
    <source>
        <dbReference type="EMBL" id="MBB4805247.1"/>
    </source>
</evidence>
<proteinExistence type="predicted"/>
<dbReference type="Proteomes" id="UP000592180">
    <property type="component" value="Unassembled WGS sequence"/>
</dbReference>
<gene>
    <name evidence="1" type="ORF">HNP38_000519</name>
</gene>
<reference evidence="1 2" key="1">
    <citation type="submission" date="2020-08" db="EMBL/GenBank/DDBJ databases">
        <title>Functional genomics of gut bacteria from endangered species of beetles.</title>
        <authorList>
            <person name="Carlos-Shanley C."/>
        </authorList>
    </citation>
    <scope>NUCLEOTIDE SEQUENCE [LARGE SCALE GENOMIC DNA]</scope>
    <source>
        <strain evidence="1 2">S00151</strain>
    </source>
</reference>
<name>A0A840KB76_9FLAO</name>
<organism evidence="1 2">
    <name type="scientific">Chryseobacterium defluvii</name>
    <dbReference type="NCBI Taxonomy" id="160396"/>
    <lineage>
        <taxon>Bacteria</taxon>
        <taxon>Pseudomonadati</taxon>
        <taxon>Bacteroidota</taxon>
        <taxon>Flavobacteriia</taxon>
        <taxon>Flavobacteriales</taxon>
        <taxon>Weeksellaceae</taxon>
        <taxon>Chryseobacterium group</taxon>
        <taxon>Chryseobacterium</taxon>
    </lineage>
</organism>
<dbReference type="AlphaFoldDB" id="A0A840KB76"/>
<evidence type="ECO:0000313" key="2">
    <source>
        <dbReference type="Proteomes" id="UP000592180"/>
    </source>
</evidence>
<sequence length="36" mass="4126">MISLEKLKLASLPVILSTKQSFANIVHEVFFKYKTT</sequence>
<accession>A0A840KB76</accession>
<keyword evidence="2" id="KW-1185">Reference proteome</keyword>
<protein>
    <submittedName>
        <fullName evidence="1">Uncharacterized protein</fullName>
    </submittedName>
</protein>
<comment type="caution">
    <text evidence="1">The sequence shown here is derived from an EMBL/GenBank/DDBJ whole genome shotgun (WGS) entry which is preliminary data.</text>
</comment>